<gene>
    <name evidence="1" type="ORF">MLD38_030840</name>
</gene>
<dbReference type="EMBL" id="CM042888">
    <property type="protein sequence ID" value="KAI4325439.1"/>
    <property type="molecule type" value="Genomic_DNA"/>
</dbReference>
<dbReference type="Proteomes" id="UP001057402">
    <property type="component" value="Chromosome 9"/>
</dbReference>
<sequence>MLSAVSRSTCENVDRDCPQVAPFTPSGQARPHHRQPSYCTYYQDRYYGEAVADCIEFIKKTASSDEDDDCRSVAAADMVVSVQVA</sequence>
<accession>A0ACB9MMX4</accession>
<name>A0ACB9MMX4_9MYRT</name>
<reference evidence="2" key="1">
    <citation type="journal article" date="2023" name="Front. Plant Sci.">
        <title>Chromosomal-level genome assembly of Melastoma candidum provides insights into trichome evolution.</title>
        <authorList>
            <person name="Zhong Y."/>
            <person name="Wu W."/>
            <person name="Sun C."/>
            <person name="Zou P."/>
            <person name="Liu Y."/>
            <person name="Dai S."/>
            <person name="Zhou R."/>
        </authorList>
    </citation>
    <scope>NUCLEOTIDE SEQUENCE [LARGE SCALE GENOMIC DNA]</scope>
</reference>
<evidence type="ECO:0000313" key="2">
    <source>
        <dbReference type="Proteomes" id="UP001057402"/>
    </source>
</evidence>
<protein>
    <submittedName>
        <fullName evidence="1">Uncharacterized protein</fullName>
    </submittedName>
</protein>
<keyword evidence="2" id="KW-1185">Reference proteome</keyword>
<evidence type="ECO:0000313" key="1">
    <source>
        <dbReference type="EMBL" id="KAI4325439.1"/>
    </source>
</evidence>
<proteinExistence type="predicted"/>
<comment type="caution">
    <text evidence="1">The sequence shown here is derived from an EMBL/GenBank/DDBJ whole genome shotgun (WGS) entry which is preliminary data.</text>
</comment>
<organism evidence="1 2">
    <name type="scientific">Melastoma candidum</name>
    <dbReference type="NCBI Taxonomy" id="119954"/>
    <lineage>
        <taxon>Eukaryota</taxon>
        <taxon>Viridiplantae</taxon>
        <taxon>Streptophyta</taxon>
        <taxon>Embryophyta</taxon>
        <taxon>Tracheophyta</taxon>
        <taxon>Spermatophyta</taxon>
        <taxon>Magnoliopsida</taxon>
        <taxon>eudicotyledons</taxon>
        <taxon>Gunneridae</taxon>
        <taxon>Pentapetalae</taxon>
        <taxon>rosids</taxon>
        <taxon>malvids</taxon>
        <taxon>Myrtales</taxon>
        <taxon>Melastomataceae</taxon>
        <taxon>Melastomatoideae</taxon>
        <taxon>Melastomateae</taxon>
        <taxon>Melastoma</taxon>
    </lineage>
</organism>